<dbReference type="Gene3D" id="3.40.630.10">
    <property type="entry name" value="Zn peptidases"/>
    <property type="match status" value="1"/>
</dbReference>
<comment type="caution">
    <text evidence="7">The sequence shown here is derived from an EMBL/GenBank/DDBJ whole genome shotgun (WGS) entry which is preliminary data.</text>
</comment>
<dbReference type="PIRSF" id="PIRSF001123">
    <property type="entry name" value="PepA_GA"/>
    <property type="match status" value="1"/>
</dbReference>
<dbReference type="EMBL" id="JAOSID010000015">
    <property type="protein sequence ID" value="MDO8168265.1"/>
    <property type="molecule type" value="Genomic_DNA"/>
</dbReference>
<proteinExistence type="inferred from homology"/>
<dbReference type="SUPFAM" id="SSF101821">
    <property type="entry name" value="Aminopeptidase/glucanase lid domain"/>
    <property type="match status" value="1"/>
</dbReference>
<keyword evidence="5" id="KW-0378">Hydrolase</keyword>
<protein>
    <submittedName>
        <fullName evidence="7">M42 family metallopeptidase</fullName>
    </submittedName>
</protein>
<evidence type="ECO:0000313" key="7">
    <source>
        <dbReference type="EMBL" id="MDO8168265.1"/>
    </source>
</evidence>
<evidence type="ECO:0000256" key="5">
    <source>
        <dbReference type="ARBA" id="ARBA00022801"/>
    </source>
</evidence>
<sequence length="358" mass="39441">MCDNVFNNLFEKMKKLTMLNGVSGQEKQVNGYIQDQIMSFVDKVDHDNLGSLLAYKGTKGPKILLAGHVDEIGLMVTDITKEGFVKFQTLGGWLPTVMLAQIWQIHTKKGVLWSITGAKPPHSLSLAERNKIPEINNLFLDLGVRSKEEAQQLGVAVGDMITPYSEFRSLGNPNFWLAKAIDNRAGVLVVMELLASINNNPNQFIGAFTVQEEVGLRGAITSANKVKPQISIAVDVTIADDVPENQNKSVSFLGKGPQLSCFDRGLVAHKGLREFVIQIARENNIPFQESIPTGGTTDAAAMHIQQEGSAAITVSIPTRYIHSHASIVHRQDIENTVKLLFSLIQKLDEKKVEEILFN</sequence>
<comment type="similarity">
    <text evidence="1 6">Belongs to the peptidase M42 family.</text>
</comment>
<dbReference type="RefSeq" id="WP_304515470.1">
    <property type="nucleotide sequence ID" value="NZ_JAOSID010000015.1"/>
</dbReference>
<evidence type="ECO:0000256" key="1">
    <source>
        <dbReference type="ARBA" id="ARBA00006272"/>
    </source>
</evidence>
<dbReference type="InterPro" id="IPR051464">
    <property type="entry name" value="Peptidase_M42_aminopept"/>
</dbReference>
<reference evidence="7 8" key="1">
    <citation type="journal article" date="2023" name="Int. J. Syst. Evol. Microbiol.">
        <title>The observation of taxonomic boundaries for the 16SrII and 16SrXXV phytoplasmas using genome-based delimitation.</title>
        <authorList>
            <person name="Rodrigues Jardim B."/>
            <person name="Tran-Nguyen L.T.T."/>
            <person name="Gambley C."/>
            <person name="Al-Sadi A.M."/>
            <person name="Al-Subhi A.M."/>
            <person name="Foissac X."/>
            <person name="Salar P."/>
            <person name="Cai H."/>
            <person name="Yang J.Y."/>
            <person name="Davis R."/>
            <person name="Jones L."/>
            <person name="Rodoni B."/>
            <person name="Constable F.E."/>
        </authorList>
    </citation>
    <scope>NUCLEOTIDE SEQUENCE [LARGE SCALE GENOMIC DNA]</scope>
    <source>
        <strain evidence="7">BAWM-155c</strain>
    </source>
</reference>
<evidence type="ECO:0000313" key="8">
    <source>
        <dbReference type="Proteomes" id="UP001172036"/>
    </source>
</evidence>
<dbReference type="CDD" id="cd05656">
    <property type="entry name" value="M42_Frv"/>
    <property type="match status" value="1"/>
</dbReference>
<dbReference type="SUPFAM" id="SSF53187">
    <property type="entry name" value="Zn-dependent exopeptidases"/>
    <property type="match status" value="1"/>
</dbReference>
<dbReference type="InterPro" id="IPR023367">
    <property type="entry name" value="Peptidase_M42_dom2"/>
</dbReference>
<dbReference type="InterPro" id="IPR008007">
    <property type="entry name" value="Peptidase_M42"/>
</dbReference>
<name>A0ABT9DFK8_9MOLU</name>
<evidence type="ECO:0000256" key="3">
    <source>
        <dbReference type="ARBA" id="ARBA00022670"/>
    </source>
</evidence>
<evidence type="ECO:0000256" key="4">
    <source>
        <dbReference type="ARBA" id="ARBA00022723"/>
    </source>
</evidence>
<accession>A0ABT9DFK8</accession>
<dbReference type="PANTHER" id="PTHR32481">
    <property type="entry name" value="AMINOPEPTIDASE"/>
    <property type="match status" value="1"/>
</dbReference>
<gene>
    <name evidence="7" type="ORF">OC680_02140</name>
</gene>
<dbReference type="Pfam" id="PF05343">
    <property type="entry name" value="Peptidase_M42"/>
    <property type="match status" value="1"/>
</dbReference>
<keyword evidence="2" id="KW-0031">Aminopeptidase</keyword>
<organism evidence="7 8">
    <name type="scientific">Candidatus Phytoplasma melaleucae</name>
    <dbReference type="NCBI Taxonomy" id="2982630"/>
    <lineage>
        <taxon>Bacteria</taxon>
        <taxon>Bacillati</taxon>
        <taxon>Mycoplasmatota</taxon>
        <taxon>Mollicutes</taxon>
        <taxon>Acholeplasmatales</taxon>
        <taxon>Acholeplasmataceae</taxon>
        <taxon>Candidatus Phytoplasma</taxon>
    </lineage>
</organism>
<dbReference type="Proteomes" id="UP001172036">
    <property type="component" value="Unassembled WGS sequence"/>
</dbReference>
<keyword evidence="8" id="KW-1185">Reference proteome</keyword>
<dbReference type="Gene3D" id="2.40.30.40">
    <property type="entry name" value="Peptidase M42, domain 2"/>
    <property type="match status" value="1"/>
</dbReference>
<keyword evidence="4" id="KW-0479">Metal-binding</keyword>
<dbReference type="PANTHER" id="PTHR32481:SF0">
    <property type="entry name" value="AMINOPEPTIDASE YPDE-RELATED"/>
    <property type="match status" value="1"/>
</dbReference>
<evidence type="ECO:0000256" key="2">
    <source>
        <dbReference type="ARBA" id="ARBA00022438"/>
    </source>
</evidence>
<keyword evidence="3" id="KW-0645">Protease</keyword>
<evidence type="ECO:0000256" key="6">
    <source>
        <dbReference type="PIRNR" id="PIRNR001123"/>
    </source>
</evidence>